<feature type="transmembrane region" description="Helical" evidence="1">
    <location>
        <begin position="215"/>
        <end position="233"/>
    </location>
</feature>
<feature type="domain" description="Glycosyltransferase 2-like" evidence="2">
    <location>
        <begin position="7"/>
        <end position="116"/>
    </location>
</feature>
<evidence type="ECO:0000259" key="2">
    <source>
        <dbReference type="Pfam" id="PF00535"/>
    </source>
</evidence>
<keyword evidence="1" id="KW-0812">Transmembrane</keyword>
<feature type="domain" description="DUF2062" evidence="3">
    <location>
        <begin position="251"/>
        <end position="383"/>
    </location>
</feature>
<keyword evidence="1" id="KW-0472">Membrane</keyword>
<reference evidence="4 5" key="1">
    <citation type="submission" date="2017-08" db="EMBL/GenBank/DDBJ databases">
        <title>The complete genome sequence of Maribacter sp. B1, isolated from deep-sea sediment.</title>
        <authorList>
            <person name="Wu Y.-H."/>
            <person name="Cheng H."/>
            <person name="Xu X.-W."/>
        </authorList>
    </citation>
    <scope>NUCLEOTIDE SEQUENCE [LARGE SCALE GENOMIC DNA]</scope>
    <source>
        <strain evidence="4 5">B1</strain>
    </source>
</reference>
<name>A0A223VB37_9FLAO</name>
<dbReference type="Gene3D" id="3.90.550.10">
    <property type="entry name" value="Spore Coat Polysaccharide Biosynthesis Protein SpsA, Chain A"/>
    <property type="match status" value="1"/>
</dbReference>
<evidence type="ECO:0000313" key="5">
    <source>
        <dbReference type="Proteomes" id="UP000215244"/>
    </source>
</evidence>
<feature type="transmembrane region" description="Helical" evidence="1">
    <location>
        <begin position="350"/>
        <end position="374"/>
    </location>
</feature>
<proteinExistence type="predicted"/>
<dbReference type="KEGG" id="marb:CJ263_06160"/>
<dbReference type="SUPFAM" id="SSF53448">
    <property type="entry name" value="Nucleotide-diphospho-sugar transferases"/>
    <property type="match status" value="1"/>
</dbReference>
<dbReference type="CDD" id="cd04179">
    <property type="entry name" value="DPM_DPG-synthase_like"/>
    <property type="match status" value="1"/>
</dbReference>
<dbReference type="InterPro" id="IPR001173">
    <property type="entry name" value="Glyco_trans_2-like"/>
</dbReference>
<evidence type="ECO:0000313" key="4">
    <source>
        <dbReference type="EMBL" id="ASV32585.1"/>
    </source>
</evidence>
<dbReference type="Pfam" id="PF09835">
    <property type="entry name" value="DUF2062"/>
    <property type="match status" value="1"/>
</dbReference>
<gene>
    <name evidence="4" type="ORF">CJ263_06160</name>
</gene>
<dbReference type="GO" id="GO:0006487">
    <property type="term" value="P:protein N-linked glycosylation"/>
    <property type="evidence" value="ECO:0007669"/>
    <property type="project" value="TreeGrafter"/>
</dbReference>
<dbReference type="PANTHER" id="PTHR10859">
    <property type="entry name" value="GLYCOSYL TRANSFERASE"/>
    <property type="match status" value="1"/>
</dbReference>
<dbReference type="PANTHER" id="PTHR10859:SF91">
    <property type="entry name" value="DOLICHYL-PHOSPHATE BETA-GLUCOSYLTRANSFERASE"/>
    <property type="match status" value="1"/>
</dbReference>
<feature type="transmembrane region" description="Helical" evidence="1">
    <location>
        <begin position="307"/>
        <end position="330"/>
    </location>
</feature>
<dbReference type="InterPro" id="IPR018639">
    <property type="entry name" value="DUF2062"/>
</dbReference>
<evidence type="ECO:0000259" key="3">
    <source>
        <dbReference type="Pfam" id="PF09835"/>
    </source>
</evidence>
<organism evidence="4 5">
    <name type="scientific">Maribacter cobaltidurans</name>
    <dbReference type="NCBI Taxonomy" id="1178778"/>
    <lineage>
        <taxon>Bacteria</taxon>
        <taxon>Pseudomonadati</taxon>
        <taxon>Bacteroidota</taxon>
        <taxon>Flavobacteriia</taxon>
        <taxon>Flavobacteriales</taxon>
        <taxon>Flavobacteriaceae</taxon>
        <taxon>Maribacter</taxon>
    </lineage>
</organism>
<keyword evidence="1" id="KW-1133">Transmembrane helix</keyword>
<evidence type="ECO:0000256" key="1">
    <source>
        <dbReference type="SAM" id="Phobius"/>
    </source>
</evidence>
<dbReference type="Pfam" id="PF00535">
    <property type="entry name" value="Glycos_transf_2"/>
    <property type="match status" value="1"/>
</dbReference>
<keyword evidence="5" id="KW-1185">Reference proteome</keyword>
<sequence>MQQWHCCVLIPTYNNEKSLARVLRDVLRFTSNIIVVNDGATDNTAKILEGFPEIDQVHFEKNQGKGKALRVGFEEALKKGYHYAITMDSDGQHFAEDIVVFLDALERETTKNILYIGARNMAQADVPGKSSFGNKFSNFWFWFETGTWLQDTQCGFRLYPLKEIEKLSLYTPKFEFEIEVIVKASWHGTLVKNVPVKILYDDVDRVSHFRTVPDFTRISILNTWFVLVTVFYIKPRDFFRKIKKKGFKTFLLNDVLGSNDTPAKKALSIALGVFVGLSPFWGLHTILVLFLSFILKLNKPIAFAFSNVSLPPFIPFIVLGSLQTGSWILGESFTFSLESINANFDFLTHLKAYLIGSMILACGGALLLGGIGYITLTYFGKRKMAVNNG</sequence>
<dbReference type="EMBL" id="CP022957">
    <property type="protein sequence ID" value="ASV32585.1"/>
    <property type="molecule type" value="Genomic_DNA"/>
</dbReference>
<dbReference type="AlphaFoldDB" id="A0A223VB37"/>
<dbReference type="Proteomes" id="UP000215244">
    <property type="component" value="Chromosome"/>
</dbReference>
<dbReference type="InterPro" id="IPR029044">
    <property type="entry name" value="Nucleotide-diphossugar_trans"/>
</dbReference>
<feature type="transmembrane region" description="Helical" evidence="1">
    <location>
        <begin position="266"/>
        <end position="295"/>
    </location>
</feature>
<dbReference type="OrthoDB" id="9810303at2"/>
<dbReference type="GO" id="GO:0016740">
    <property type="term" value="F:transferase activity"/>
    <property type="evidence" value="ECO:0007669"/>
    <property type="project" value="UniProtKB-KW"/>
</dbReference>
<accession>A0A223VB37</accession>
<protein>
    <submittedName>
        <fullName evidence="4">Glycosyltransferase</fullName>
    </submittedName>
</protein>
<dbReference type="RefSeq" id="WP_094999136.1">
    <property type="nucleotide sequence ID" value="NZ_BMJL01000009.1"/>
</dbReference>
<keyword evidence="4" id="KW-0808">Transferase</keyword>